<dbReference type="HOGENOM" id="CLU_1201518_0_0_1"/>
<dbReference type="Proteomes" id="UP000007015">
    <property type="component" value="Chromosome 5"/>
</dbReference>
<evidence type="ECO:0000313" key="1">
    <source>
        <dbReference type="EMBL" id="EAY97745.1"/>
    </source>
</evidence>
<dbReference type="EMBL" id="CM000130">
    <property type="protein sequence ID" value="EAY97745.1"/>
    <property type="molecule type" value="Genomic_DNA"/>
</dbReference>
<proteinExistence type="predicted"/>
<evidence type="ECO:0000313" key="2">
    <source>
        <dbReference type="Proteomes" id="UP000007015"/>
    </source>
</evidence>
<reference evidence="1 2" key="1">
    <citation type="journal article" date="2005" name="PLoS Biol.">
        <title>The genomes of Oryza sativa: a history of duplications.</title>
        <authorList>
            <person name="Yu J."/>
            <person name="Wang J."/>
            <person name="Lin W."/>
            <person name="Li S."/>
            <person name="Li H."/>
            <person name="Zhou J."/>
            <person name="Ni P."/>
            <person name="Dong W."/>
            <person name="Hu S."/>
            <person name="Zeng C."/>
            <person name="Zhang J."/>
            <person name="Zhang Y."/>
            <person name="Li R."/>
            <person name="Xu Z."/>
            <person name="Li S."/>
            <person name="Li X."/>
            <person name="Zheng H."/>
            <person name="Cong L."/>
            <person name="Lin L."/>
            <person name="Yin J."/>
            <person name="Geng J."/>
            <person name="Li G."/>
            <person name="Shi J."/>
            <person name="Liu J."/>
            <person name="Lv H."/>
            <person name="Li J."/>
            <person name="Wang J."/>
            <person name="Deng Y."/>
            <person name="Ran L."/>
            <person name="Shi X."/>
            <person name="Wang X."/>
            <person name="Wu Q."/>
            <person name="Li C."/>
            <person name="Ren X."/>
            <person name="Wang J."/>
            <person name="Wang X."/>
            <person name="Li D."/>
            <person name="Liu D."/>
            <person name="Zhang X."/>
            <person name="Ji Z."/>
            <person name="Zhao W."/>
            <person name="Sun Y."/>
            <person name="Zhang Z."/>
            <person name="Bao J."/>
            <person name="Han Y."/>
            <person name="Dong L."/>
            <person name="Ji J."/>
            <person name="Chen P."/>
            <person name="Wu S."/>
            <person name="Liu J."/>
            <person name="Xiao Y."/>
            <person name="Bu D."/>
            <person name="Tan J."/>
            <person name="Yang L."/>
            <person name="Ye C."/>
            <person name="Zhang J."/>
            <person name="Xu J."/>
            <person name="Zhou Y."/>
            <person name="Yu Y."/>
            <person name="Zhang B."/>
            <person name="Zhuang S."/>
            <person name="Wei H."/>
            <person name="Liu B."/>
            <person name="Lei M."/>
            <person name="Yu H."/>
            <person name="Li Y."/>
            <person name="Xu H."/>
            <person name="Wei S."/>
            <person name="He X."/>
            <person name="Fang L."/>
            <person name="Zhang Z."/>
            <person name="Zhang Y."/>
            <person name="Huang X."/>
            <person name="Su Z."/>
            <person name="Tong W."/>
            <person name="Li J."/>
            <person name="Tong Z."/>
            <person name="Li S."/>
            <person name="Ye J."/>
            <person name="Wang L."/>
            <person name="Fang L."/>
            <person name="Lei T."/>
            <person name="Chen C."/>
            <person name="Chen H."/>
            <person name="Xu Z."/>
            <person name="Li H."/>
            <person name="Huang H."/>
            <person name="Zhang F."/>
            <person name="Xu H."/>
            <person name="Li N."/>
            <person name="Zhao C."/>
            <person name="Li S."/>
            <person name="Dong L."/>
            <person name="Huang Y."/>
            <person name="Li L."/>
            <person name="Xi Y."/>
            <person name="Qi Q."/>
            <person name="Li W."/>
            <person name="Zhang B."/>
            <person name="Hu W."/>
            <person name="Zhang Y."/>
            <person name="Tian X."/>
            <person name="Jiao Y."/>
            <person name="Liang X."/>
            <person name="Jin J."/>
            <person name="Gao L."/>
            <person name="Zheng W."/>
            <person name="Hao B."/>
            <person name="Liu S."/>
            <person name="Wang W."/>
            <person name="Yuan L."/>
            <person name="Cao M."/>
            <person name="McDermott J."/>
            <person name="Samudrala R."/>
            <person name="Wang J."/>
            <person name="Wong G.K."/>
            <person name="Yang H."/>
        </authorList>
    </citation>
    <scope>NUCLEOTIDE SEQUENCE [LARGE SCALE GENOMIC DNA]</scope>
    <source>
        <strain evidence="2">cv. 93-11</strain>
    </source>
</reference>
<accession>A2Y3T5</accession>
<gene>
    <name evidence="1" type="ORF">OsI_19662</name>
</gene>
<keyword evidence="2" id="KW-1185">Reference proteome</keyword>
<organism evidence="1 2">
    <name type="scientific">Oryza sativa subsp. indica</name>
    <name type="common">Rice</name>
    <dbReference type="NCBI Taxonomy" id="39946"/>
    <lineage>
        <taxon>Eukaryota</taxon>
        <taxon>Viridiplantae</taxon>
        <taxon>Streptophyta</taxon>
        <taxon>Embryophyta</taxon>
        <taxon>Tracheophyta</taxon>
        <taxon>Spermatophyta</taxon>
        <taxon>Magnoliopsida</taxon>
        <taxon>Liliopsida</taxon>
        <taxon>Poales</taxon>
        <taxon>Poaceae</taxon>
        <taxon>BOP clade</taxon>
        <taxon>Oryzoideae</taxon>
        <taxon>Oryzeae</taxon>
        <taxon>Oryzinae</taxon>
        <taxon>Oryza</taxon>
        <taxon>Oryza sativa</taxon>
    </lineage>
</organism>
<protein>
    <submittedName>
        <fullName evidence="1">Uncharacterized protein</fullName>
    </submittedName>
</protein>
<dbReference type="Gramene" id="BGIOSGA018196-TA">
    <property type="protein sequence ID" value="BGIOSGA018196-PA"/>
    <property type="gene ID" value="BGIOSGA018196"/>
</dbReference>
<sequence length="231" mass="25004">MGLSPRSAPGYGTQNDRKVKRQAIERSLEFGSKAGNYLLRFGEDSAAASYYYNIQKGEACMIDSVYDSMSESGVEGALGPGAGDVAVLADVGADDGLAVVVVAVEAAEAEGGVEVNRQAIERSLEFGSKAGNYLLRFGEDSAAASYYYNIQKGEACMIDSVYDSMSEERASKAFSGCIRTKAREQEPCKFYFMKIIKLKEVAVHVQQSGLLQISSKQEQLMQVLNPQLISK</sequence>
<name>A2Y3T5_ORYSI</name>
<dbReference type="AlphaFoldDB" id="A2Y3T5"/>